<sequence>MLFQASEEKEKRTLITVGVAVTSFLVVLGVLFWVGTPFGGRPGNRISVVIDTPYVGQGVAKGTAVVLHGVKVGEVTAISGLPRGGVRLETDLHKAPVTGLTDTMGIDFQPINYFGVTGINLIAREGGKPLRSGVRIAVKPEGNFTLQALLSRLGRLSTGALTTRLIQVIDRTAQYTDALAPITETMLIAANAVADTQTVRTAQLLANATGLSTAFPPLLNALTDFAASSISGTNYANYGTWNVDDETFKRMFDAYLKEASVGLFGAMGRLESTHVGDLLPMIDSITLLTDVVPPLIRPQGISQMLVELRSRLEKMYGGTPEQRALQVRIVLDSLPGVAAPLAAAGGAG</sequence>
<evidence type="ECO:0000313" key="3">
    <source>
        <dbReference type="Proteomes" id="UP000510682"/>
    </source>
</evidence>
<evidence type="ECO:0000256" key="1">
    <source>
        <dbReference type="SAM" id="Phobius"/>
    </source>
</evidence>
<organism evidence="2 3">
    <name type="scientific">Mycobacterium vicinigordonae</name>
    <dbReference type="NCBI Taxonomy" id="1719132"/>
    <lineage>
        <taxon>Bacteria</taxon>
        <taxon>Bacillati</taxon>
        <taxon>Actinomycetota</taxon>
        <taxon>Actinomycetes</taxon>
        <taxon>Mycobacteriales</taxon>
        <taxon>Mycobacteriaceae</taxon>
        <taxon>Mycobacterium</taxon>
    </lineage>
</organism>
<dbReference type="Proteomes" id="UP000510682">
    <property type="component" value="Chromosome"/>
</dbReference>
<reference evidence="3" key="3">
    <citation type="submission" date="2023-07" db="EMBL/GenBank/DDBJ databases">
        <title>Description of Mycobacterium gordonae subsp. intergordonae subsp.nov. and Mycobacterium gordonae subsp. gordonae subsp. nov.</title>
        <authorList>
            <person name="Huang H."/>
        </authorList>
    </citation>
    <scope>NUCLEOTIDE SEQUENCE [LARGE SCALE GENOMIC DNA]</scope>
    <source>
        <strain evidence="3">24</strain>
    </source>
</reference>
<gene>
    <name evidence="2" type="ORF">H0P51_27740</name>
</gene>
<dbReference type="EMBL" id="CP059165">
    <property type="protein sequence ID" value="QLL07382.1"/>
    <property type="molecule type" value="Genomic_DNA"/>
</dbReference>
<keyword evidence="1" id="KW-0812">Transmembrane</keyword>
<accession>A0A7D6E4U3</accession>
<dbReference type="KEGG" id="mgor:H0P51_27740"/>
<reference evidence="3" key="1">
    <citation type="submission" date="2020-07" db="EMBL/GenBank/DDBJ databases">
        <title>Description of Mycobacterium gordonae subsp. intergordonae subsp.nov. and Mycobacterium gordonae subsp. gordonae subsp. nov.</title>
        <authorList>
            <person name="Yu X."/>
        </authorList>
    </citation>
    <scope>NUCLEOTIDE SEQUENCE [LARGE SCALE GENOMIC DNA]</scope>
    <source>
        <strain evidence="3">24</strain>
    </source>
</reference>
<keyword evidence="3" id="KW-1185">Reference proteome</keyword>
<keyword evidence="1" id="KW-1133">Transmembrane helix</keyword>
<feature type="transmembrane region" description="Helical" evidence="1">
    <location>
        <begin position="12"/>
        <end position="35"/>
    </location>
</feature>
<evidence type="ECO:0000313" key="2">
    <source>
        <dbReference type="EMBL" id="QLL07382.1"/>
    </source>
</evidence>
<keyword evidence="1" id="KW-0472">Membrane</keyword>
<proteinExistence type="predicted"/>
<name>A0A7D6E4U3_9MYCO</name>
<protein>
    <submittedName>
        <fullName evidence="2">Mammalian cell entry related domain protein</fullName>
    </submittedName>
</protein>
<reference evidence="2 3" key="2">
    <citation type="submission" date="2020-07" db="EMBL/GenBank/DDBJ databases">
        <authorList>
            <person name="Yu X."/>
        </authorList>
    </citation>
    <scope>NUCLEOTIDE SEQUENCE [LARGE SCALE GENOMIC DNA]</scope>
    <source>
        <strain evidence="3">24</strain>
    </source>
</reference>
<dbReference type="AlphaFoldDB" id="A0A7D6E4U3"/>